<feature type="coiled-coil region" evidence="1">
    <location>
        <begin position="382"/>
        <end position="461"/>
    </location>
</feature>
<evidence type="ECO:0000259" key="3">
    <source>
        <dbReference type="PROSITE" id="PS50913"/>
    </source>
</evidence>
<organism evidence="4 5">
    <name type="scientific">Taphrina deformans (strain PYCC 5710 / ATCC 11124 / CBS 356.35 / IMI 108563 / JCM 9778 / NBRC 8474)</name>
    <name type="common">Peach leaf curl fungus</name>
    <name type="synonym">Lalaria deformans</name>
    <dbReference type="NCBI Taxonomy" id="1097556"/>
    <lineage>
        <taxon>Eukaryota</taxon>
        <taxon>Fungi</taxon>
        <taxon>Dikarya</taxon>
        <taxon>Ascomycota</taxon>
        <taxon>Taphrinomycotina</taxon>
        <taxon>Taphrinomycetes</taxon>
        <taxon>Taphrinales</taxon>
        <taxon>Taphrinaceae</taxon>
        <taxon>Taphrina</taxon>
    </lineage>
</organism>
<dbReference type="Proteomes" id="UP000013776">
    <property type="component" value="Unassembled WGS sequence"/>
</dbReference>
<feature type="region of interest" description="Disordered" evidence="2">
    <location>
        <begin position="313"/>
        <end position="361"/>
    </location>
</feature>
<dbReference type="PROSITE" id="PS50913">
    <property type="entry name" value="GRIP"/>
    <property type="match status" value="1"/>
</dbReference>
<proteinExistence type="predicted"/>
<evidence type="ECO:0000256" key="2">
    <source>
        <dbReference type="SAM" id="MobiDB-lite"/>
    </source>
</evidence>
<accession>R4XKJ8</accession>
<evidence type="ECO:0000313" key="4">
    <source>
        <dbReference type="EMBL" id="CCG83844.1"/>
    </source>
</evidence>
<feature type="compositionally biased region" description="Polar residues" evidence="2">
    <location>
        <begin position="925"/>
        <end position="934"/>
    </location>
</feature>
<sequence length="1019" mass="116451">MFKKFADGFQSTLAQAGEQAKARNALGGIASPRQSTSIERATTVKASDHVPYEEGNMESDNDEENTPQSQPSGNNGDIQKTAATLETPQDLQKRLNKLAKYEKKYPELLKAYRALQVQDLNVKAFEKVLGEITPATSILDVEAFQQWTNNFTLKADMSTEELRRVSRELGDLQSEFNARALQDDEEVVNLRRRVAELESIKFDTNTGSVTNSGEAEIILNTDQAEQMKLIESQRDSLQKSLDRLQSDNTTLENELKAAHHAQTESDEKFKALEARNNRAIEDARSEYAEIEQSRDKLRKEITELKISYAQAVNQKPQVSNSSLSSDRDNRKLDVVPEEDVSLSKGQKKRKNKKKTASKPEVLEQVTKESEMLGSPIEPTIDKDQVQVQVEDALRERNSLRLELDTMKAHMESFNDDRKSFERRIKQLQEHSESIDDMRDMVKNVGDELVDAKDKVKALHREKLDLQAIVDETRSILSSSEAHSASLAKQLSETKTLHDEAARNNDQELQEELESRLSLSEERLRTVSKDLEIAEKLSAERFKELSTTKENMKQQTIEMTELKRQATRSATDKSAIEAALKTAEVRVRALERAERDRRDEFEKSQKNLTSREKELKVIQSAFKEEELRRKSEESRAAGLKAEVVKLTTLRDSIISSRNELTSQLSSMRADLDAANTKMASLQKLKNQLTLERDAAQEDLQLGKAKFESSFSLMESQREQTMDMQHRLRETTDRHEAMEEELSEAQRQLTERAREADTLRRLLSEIETGQESRLREMRDRMEVALADRDKAEDEAAFTGKKRAREVEELKEKLSDVERAQRKLVNEKQDLTLQVESLTKSVQLLKSQSDARERDASDLKEAMTTLSQSLREAESQISSLEDERNALRQSAKDSATRLDRITSEINAKDDLLNKLRNERAHMLDRQDSFQSPTQPNRTSHHRNDSTSSIPNSPAFLRSPSSLYSVSLSDKPKEKSEVDREYIKNVLFQFLEHKDKRKYLMPAISKLLLLSKQQEGVFVNSLK</sequence>
<dbReference type="OrthoDB" id="1926336at2759"/>
<dbReference type="SMART" id="SM00755">
    <property type="entry name" value="Grip"/>
    <property type="match status" value="1"/>
</dbReference>
<keyword evidence="5" id="KW-1185">Reference proteome</keyword>
<feature type="domain" description="GRIP" evidence="3">
    <location>
        <begin position="969"/>
        <end position="1017"/>
    </location>
</feature>
<feature type="region of interest" description="Disordered" evidence="2">
    <location>
        <begin position="24"/>
        <end position="80"/>
    </location>
</feature>
<protein>
    <recommendedName>
        <fullName evidence="3">GRIP domain-containing protein</fullName>
    </recommendedName>
</protein>
<dbReference type="InterPro" id="IPR000237">
    <property type="entry name" value="GRIP_dom"/>
</dbReference>
<dbReference type="VEuPathDB" id="FungiDB:TAPDE_004165"/>
<feature type="region of interest" description="Disordered" evidence="2">
    <location>
        <begin position="920"/>
        <end position="952"/>
    </location>
</feature>
<name>R4XKJ8_TAPDE</name>
<feature type="region of interest" description="Disordered" evidence="2">
    <location>
        <begin position="864"/>
        <end position="893"/>
    </location>
</feature>
<dbReference type="AlphaFoldDB" id="R4XKJ8"/>
<gene>
    <name evidence="4" type="ORF">TAPDE_004165</name>
</gene>
<evidence type="ECO:0000313" key="5">
    <source>
        <dbReference type="Proteomes" id="UP000013776"/>
    </source>
</evidence>
<feature type="compositionally biased region" description="Polar residues" evidence="2">
    <location>
        <begin position="864"/>
        <end position="876"/>
    </location>
</feature>
<feature type="compositionally biased region" description="Basic and acidic residues" evidence="2">
    <location>
        <begin position="325"/>
        <end position="334"/>
    </location>
</feature>
<reference evidence="4 5" key="1">
    <citation type="journal article" date="2013" name="MBio">
        <title>Genome sequencing of the plant pathogen Taphrina deformans, the causal agent of peach leaf curl.</title>
        <authorList>
            <person name="Cisse O.H."/>
            <person name="Almeida J.M.G.C.F."/>
            <person name="Fonseca A."/>
            <person name="Kumar A.A."/>
            <person name="Salojaervi J."/>
            <person name="Overmyer K."/>
            <person name="Hauser P.M."/>
            <person name="Pagni M."/>
        </authorList>
    </citation>
    <scope>NUCLEOTIDE SEQUENCE [LARGE SCALE GENOMIC DNA]</scope>
    <source>
        <strain evidence="5">PYCC 5710 / ATCC 11124 / CBS 356.35 / IMI 108563 / JCM 9778 / NBRC 8474</strain>
    </source>
</reference>
<feature type="coiled-coil region" evidence="1">
    <location>
        <begin position="509"/>
        <end position="592"/>
    </location>
</feature>
<feature type="compositionally biased region" description="Polar residues" evidence="2">
    <location>
        <begin position="66"/>
        <end position="80"/>
    </location>
</feature>
<comment type="caution">
    <text evidence="4">The sequence shown here is derived from an EMBL/GenBank/DDBJ whole genome shotgun (WGS) entry which is preliminary data.</text>
</comment>
<feature type="compositionally biased region" description="Basic residues" evidence="2">
    <location>
        <begin position="345"/>
        <end position="356"/>
    </location>
</feature>
<dbReference type="Pfam" id="PF01465">
    <property type="entry name" value="GRIP"/>
    <property type="match status" value="1"/>
</dbReference>
<dbReference type="STRING" id="1097556.R4XKJ8"/>
<keyword evidence="1" id="KW-0175">Coiled coil</keyword>
<evidence type="ECO:0000256" key="1">
    <source>
        <dbReference type="SAM" id="Coils"/>
    </source>
</evidence>
<feature type="compositionally biased region" description="Basic and acidic residues" evidence="2">
    <location>
        <begin position="878"/>
        <end position="893"/>
    </location>
</feature>
<dbReference type="Gene3D" id="1.10.287.2610">
    <property type="match status" value="1"/>
</dbReference>
<dbReference type="EMBL" id="CAHR02000184">
    <property type="protein sequence ID" value="CCG83844.1"/>
    <property type="molecule type" value="Genomic_DNA"/>
</dbReference>
<dbReference type="eggNOG" id="ENOG502S0A5">
    <property type="taxonomic scope" value="Eukaryota"/>
</dbReference>
<feature type="compositionally biased region" description="Acidic residues" evidence="2">
    <location>
        <begin position="55"/>
        <end position="65"/>
    </location>
</feature>